<sequence>MQFRAARATAEPSLGILVGLIGSAPIANKNSGNLMKKTLSTWLAGSALLLAANSVQAHQIWFEQSPDRTMTFYYGEYDENMLEVTPGGMDRFKALEGQWLSTAGTAPLTMKLHRDHFTVLQKPGKQDSLLAADKQYPIFQVKDEGKTVNAFWTPATRWVSDFSAREPELDLDIVPTGVVNGDQVEFQVFHLHDPLGNVPVKMSSASGWVLQANTDGEGKVSFKLPWKGTYVLGIEYRDRSEGGERAGLDGNKEKYDILAYSSSLSFHKATGLEPLPRADSTLPASEIARLNKK</sequence>
<organism evidence="1 2">
    <name type="scientific">Pseudomonas cichorii</name>
    <dbReference type="NCBI Taxonomy" id="36746"/>
    <lineage>
        <taxon>Bacteria</taxon>
        <taxon>Pseudomonadati</taxon>
        <taxon>Pseudomonadota</taxon>
        <taxon>Gammaproteobacteria</taxon>
        <taxon>Pseudomonadales</taxon>
        <taxon>Pseudomonadaceae</taxon>
        <taxon>Pseudomonas</taxon>
    </lineage>
</organism>
<evidence type="ECO:0000313" key="1">
    <source>
        <dbReference type="EMBL" id="RMQ40862.1"/>
    </source>
</evidence>
<name>A0A3M4LHD4_PSECI</name>
<evidence type="ECO:0000313" key="2">
    <source>
        <dbReference type="Proteomes" id="UP000277236"/>
    </source>
</evidence>
<comment type="caution">
    <text evidence="1">The sequence shown here is derived from an EMBL/GenBank/DDBJ whole genome shotgun (WGS) entry which is preliminary data.</text>
</comment>
<reference evidence="1 2" key="1">
    <citation type="submission" date="2018-08" db="EMBL/GenBank/DDBJ databases">
        <title>Recombination of ecologically and evolutionarily significant loci maintains genetic cohesion in the Pseudomonas syringae species complex.</title>
        <authorList>
            <person name="Dillon M."/>
            <person name="Thakur S."/>
            <person name="Almeida R.N.D."/>
            <person name="Weir B.S."/>
            <person name="Guttman D.S."/>
        </authorList>
    </citation>
    <scope>NUCLEOTIDE SEQUENCE [LARGE SCALE GENOMIC DNA]</scope>
    <source>
        <strain evidence="1 2">ICMP 3353</strain>
    </source>
</reference>
<proteinExistence type="predicted"/>
<dbReference type="Proteomes" id="UP000277236">
    <property type="component" value="Unassembled WGS sequence"/>
</dbReference>
<dbReference type="EMBL" id="RBRE01000091">
    <property type="protein sequence ID" value="RMQ40862.1"/>
    <property type="molecule type" value="Genomic_DNA"/>
</dbReference>
<protein>
    <submittedName>
        <fullName evidence="1">Nickel uptake transporter protein</fullName>
    </submittedName>
</protein>
<gene>
    <name evidence="1" type="ORF">ALQ04_00909</name>
</gene>
<dbReference type="AlphaFoldDB" id="A0A3M4LHD4"/>
<accession>A0A3M4LHD4</accession>